<gene>
    <name evidence="2" type="ORF">CI109_105267</name>
</gene>
<dbReference type="OrthoDB" id="2103474at2759"/>
<evidence type="ECO:0000313" key="3">
    <source>
        <dbReference type="Proteomes" id="UP000322225"/>
    </source>
</evidence>
<feature type="compositionally biased region" description="Polar residues" evidence="1">
    <location>
        <begin position="235"/>
        <end position="246"/>
    </location>
</feature>
<sequence length="257" mass="27285">MTSLAAKAVTKVLKGRVAQQAPSDPHYETVIDSRGKEKKHVRAVPPGLSKRDQRALKKIRKRAHYLDKGMNLCGFRVGWTFFIGIVPGLGDVADASLNYFLIVRPSKKLDIPESLLAKMLANNAISIGLGLVPIAGDIALAAWKANSRNAHLLEAYLVIRGEEFLASQRQGASPITQADAVAHGVSPDALRDQFGPGSGMTDHEEHHAAVAEARAAGGGGGGWFGKKKVNQGTTGDYGATAQTQQMPAHVGTGPVQR</sequence>
<dbReference type="EMBL" id="CP144059">
    <property type="protein sequence ID" value="WWD20790.1"/>
    <property type="molecule type" value="Genomic_DNA"/>
</dbReference>
<dbReference type="Pfam" id="PF13430">
    <property type="entry name" value="DUF4112"/>
    <property type="match status" value="1"/>
</dbReference>
<keyword evidence="3" id="KW-1185">Reference proteome</keyword>
<dbReference type="GeneID" id="43587410"/>
<organism evidence="2 3">
    <name type="scientific">Kwoniella shandongensis</name>
    <dbReference type="NCBI Taxonomy" id="1734106"/>
    <lineage>
        <taxon>Eukaryota</taxon>
        <taxon>Fungi</taxon>
        <taxon>Dikarya</taxon>
        <taxon>Basidiomycota</taxon>
        <taxon>Agaricomycotina</taxon>
        <taxon>Tremellomycetes</taxon>
        <taxon>Tremellales</taxon>
        <taxon>Cryptococcaceae</taxon>
        <taxon>Kwoniella</taxon>
    </lineage>
</organism>
<dbReference type="KEGG" id="ksn:43587410"/>
<accession>A0A5M6C3P5</accession>
<proteinExistence type="predicted"/>
<evidence type="ECO:0000256" key="1">
    <source>
        <dbReference type="SAM" id="MobiDB-lite"/>
    </source>
</evidence>
<dbReference type="AlphaFoldDB" id="A0A5M6C3P5"/>
<dbReference type="PANTHER" id="PTHR35519">
    <property type="entry name" value="MEMBRANE PROTEINS"/>
    <property type="match status" value="1"/>
</dbReference>
<dbReference type="RefSeq" id="XP_031862612.1">
    <property type="nucleotide sequence ID" value="XM_032003290.1"/>
</dbReference>
<feature type="region of interest" description="Disordered" evidence="1">
    <location>
        <begin position="235"/>
        <end position="257"/>
    </location>
</feature>
<evidence type="ECO:0000313" key="2">
    <source>
        <dbReference type="EMBL" id="WWD20790.1"/>
    </source>
</evidence>
<protein>
    <submittedName>
        <fullName evidence="2">Uncharacterized protein</fullName>
    </submittedName>
</protein>
<reference evidence="2" key="2">
    <citation type="submission" date="2024-01" db="EMBL/GenBank/DDBJ databases">
        <title>Comparative genomics of Cryptococcus and Kwoniella reveals pathogenesis evolution and contrasting modes of karyotype evolution via chromosome fusion or intercentromeric recombination.</title>
        <authorList>
            <person name="Coelho M.A."/>
            <person name="David-Palma M."/>
            <person name="Shea T."/>
            <person name="Bowers K."/>
            <person name="McGinley-Smith S."/>
            <person name="Mohammad A.W."/>
            <person name="Gnirke A."/>
            <person name="Yurkov A.M."/>
            <person name="Nowrousian M."/>
            <person name="Sun S."/>
            <person name="Cuomo C.A."/>
            <person name="Heitman J."/>
        </authorList>
    </citation>
    <scope>NUCLEOTIDE SEQUENCE</scope>
    <source>
        <strain evidence="2">CBS 12478</strain>
    </source>
</reference>
<dbReference type="Proteomes" id="UP000322225">
    <property type="component" value="Chromosome 9"/>
</dbReference>
<reference evidence="2" key="1">
    <citation type="submission" date="2017-08" db="EMBL/GenBank/DDBJ databases">
        <authorList>
            <person name="Cuomo C."/>
            <person name="Billmyre B."/>
            <person name="Heitman J."/>
        </authorList>
    </citation>
    <scope>NUCLEOTIDE SEQUENCE</scope>
    <source>
        <strain evidence="2">CBS 12478</strain>
    </source>
</reference>
<name>A0A5M6C3P5_9TREE</name>
<dbReference type="PANTHER" id="PTHR35519:SF2">
    <property type="entry name" value="PH DOMAIN PROTEIN"/>
    <property type="match status" value="1"/>
</dbReference>
<dbReference type="InterPro" id="IPR025187">
    <property type="entry name" value="DUF4112"/>
</dbReference>